<dbReference type="NCBIfam" id="TIGR03903">
    <property type="entry name" value="TOMM_kin_cyc"/>
    <property type="match status" value="1"/>
</dbReference>
<feature type="compositionally biased region" description="Polar residues" evidence="5">
    <location>
        <begin position="1"/>
        <end position="16"/>
    </location>
</feature>
<dbReference type="SUPFAM" id="SSF55073">
    <property type="entry name" value="Nucleotide cyclase"/>
    <property type="match status" value="1"/>
</dbReference>
<dbReference type="Gene3D" id="3.40.50.300">
    <property type="entry name" value="P-loop containing nucleotide triphosphate hydrolases"/>
    <property type="match status" value="1"/>
</dbReference>
<dbReference type="InterPro" id="IPR001054">
    <property type="entry name" value="A/G_cyclase"/>
</dbReference>
<evidence type="ECO:0000313" key="8">
    <source>
        <dbReference type="EMBL" id="MFC3153227.1"/>
    </source>
</evidence>
<gene>
    <name evidence="8" type="ORF">ACFOEK_19465</name>
</gene>
<dbReference type="RefSeq" id="WP_386723151.1">
    <property type="nucleotide sequence ID" value="NZ_JBHRSZ010000009.1"/>
</dbReference>
<feature type="binding site" evidence="4">
    <location>
        <position position="77"/>
    </location>
    <ligand>
        <name>ATP</name>
        <dbReference type="ChEBI" id="CHEBI:30616"/>
    </ligand>
</feature>
<dbReference type="InterPro" id="IPR041664">
    <property type="entry name" value="AAA_16"/>
</dbReference>
<feature type="compositionally biased region" description="Basic and acidic residues" evidence="5">
    <location>
        <begin position="17"/>
        <end position="29"/>
    </location>
</feature>
<keyword evidence="8" id="KW-0418">Kinase</keyword>
<comment type="caution">
    <text evidence="8">The sequence shown here is derived from an EMBL/GenBank/DDBJ whole genome shotgun (WGS) entry which is preliminary data.</text>
</comment>
<evidence type="ECO:0000256" key="5">
    <source>
        <dbReference type="SAM" id="MobiDB-lite"/>
    </source>
</evidence>
<accession>A0ABV7HH63</accession>
<keyword evidence="9" id="KW-1185">Reference proteome</keyword>
<dbReference type="InterPro" id="IPR008271">
    <property type="entry name" value="Ser/Thr_kinase_AS"/>
</dbReference>
<dbReference type="SMART" id="SM00220">
    <property type="entry name" value="S_TKc"/>
    <property type="match status" value="1"/>
</dbReference>
<dbReference type="Gene3D" id="1.10.510.10">
    <property type="entry name" value="Transferase(Phosphotransferase) domain 1"/>
    <property type="match status" value="1"/>
</dbReference>
<dbReference type="EMBL" id="JBHRSZ010000009">
    <property type="protein sequence ID" value="MFC3153227.1"/>
    <property type="molecule type" value="Genomic_DNA"/>
</dbReference>
<dbReference type="PROSITE" id="PS50011">
    <property type="entry name" value="PROTEIN_KINASE_DOM"/>
    <property type="match status" value="1"/>
</dbReference>
<dbReference type="InterPro" id="IPR029787">
    <property type="entry name" value="Nucleotide_cyclase"/>
</dbReference>
<dbReference type="PANTHER" id="PTHR16305:SF28">
    <property type="entry name" value="GUANYLATE CYCLASE DOMAIN-CONTAINING PROTEIN"/>
    <property type="match status" value="1"/>
</dbReference>
<dbReference type="InterPro" id="IPR023889">
    <property type="entry name" value="TOMM_kin_cyc"/>
</dbReference>
<dbReference type="PROSITE" id="PS50125">
    <property type="entry name" value="GUANYLATE_CYCLASE_2"/>
    <property type="match status" value="1"/>
</dbReference>
<evidence type="ECO:0000256" key="2">
    <source>
        <dbReference type="ARBA" id="ARBA00022741"/>
    </source>
</evidence>
<dbReference type="Gene3D" id="1.25.40.10">
    <property type="entry name" value="Tetratricopeptide repeat domain"/>
    <property type="match status" value="1"/>
</dbReference>
<feature type="domain" description="Guanylate cyclase" evidence="7">
    <location>
        <begin position="370"/>
        <end position="495"/>
    </location>
</feature>
<dbReference type="PROSITE" id="PS00107">
    <property type="entry name" value="PROTEIN_KINASE_ATP"/>
    <property type="match status" value="1"/>
</dbReference>
<feature type="region of interest" description="Disordered" evidence="5">
    <location>
        <begin position="1"/>
        <end position="29"/>
    </location>
</feature>
<evidence type="ECO:0000259" key="6">
    <source>
        <dbReference type="PROSITE" id="PS50011"/>
    </source>
</evidence>
<keyword evidence="2 4" id="KW-0547">Nucleotide-binding</keyword>
<proteinExistence type="predicted"/>
<dbReference type="SUPFAM" id="SSF56112">
    <property type="entry name" value="Protein kinase-like (PK-like)"/>
    <property type="match status" value="1"/>
</dbReference>
<dbReference type="CDD" id="cd14014">
    <property type="entry name" value="STKc_PknB_like"/>
    <property type="match status" value="1"/>
</dbReference>
<dbReference type="PROSITE" id="PS00108">
    <property type="entry name" value="PROTEIN_KINASE_ST"/>
    <property type="match status" value="1"/>
</dbReference>
<evidence type="ECO:0000259" key="7">
    <source>
        <dbReference type="PROSITE" id="PS50125"/>
    </source>
</evidence>
<comment type="subcellular location">
    <subcellularLocation>
        <location evidence="1">Membrane</location>
        <topology evidence="1">Single-pass membrane protein</topology>
    </subcellularLocation>
</comment>
<dbReference type="Proteomes" id="UP001595476">
    <property type="component" value="Unassembled WGS sequence"/>
</dbReference>
<dbReference type="Gene3D" id="3.30.70.1230">
    <property type="entry name" value="Nucleotide cyclase"/>
    <property type="match status" value="1"/>
</dbReference>
<feature type="domain" description="Protein kinase" evidence="6">
    <location>
        <begin position="48"/>
        <end position="318"/>
    </location>
</feature>
<dbReference type="SUPFAM" id="SSF52540">
    <property type="entry name" value="P-loop containing nucleoside triphosphate hydrolases"/>
    <property type="match status" value="1"/>
</dbReference>
<keyword evidence="3 4" id="KW-0067">ATP-binding</keyword>
<name>A0ABV7HH63_9GAMM</name>
<dbReference type="Pfam" id="PF13191">
    <property type="entry name" value="AAA_16"/>
    <property type="match status" value="1"/>
</dbReference>
<protein>
    <submittedName>
        <fullName evidence="8">TOMM system kinase/cyclase fusion protein</fullName>
    </submittedName>
</protein>
<dbReference type="InterPro" id="IPR017441">
    <property type="entry name" value="Protein_kinase_ATP_BS"/>
</dbReference>
<dbReference type="InterPro" id="IPR027417">
    <property type="entry name" value="P-loop_NTPase"/>
</dbReference>
<keyword evidence="8" id="KW-0808">Transferase</keyword>
<dbReference type="InterPro" id="IPR000719">
    <property type="entry name" value="Prot_kinase_dom"/>
</dbReference>
<dbReference type="InterPro" id="IPR011009">
    <property type="entry name" value="Kinase-like_dom_sf"/>
</dbReference>
<dbReference type="CDD" id="cd07302">
    <property type="entry name" value="CHD"/>
    <property type="match status" value="1"/>
</dbReference>
<evidence type="ECO:0000256" key="1">
    <source>
        <dbReference type="ARBA" id="ARBA00004167"/>
    </source>
</evidence>
<sequence>MLSQDMISQNTRSQKTCSKEPRSQETRSQEIIDTTETAIGRRFQSENYQLLDKIGQGGFGQVYRATQVNTGQTVAIKFLSLNSDFDEEKRRRHIERFHRETELCSRLQHPNIVRLLDKGECDEDLVYAVFEYVEGVSLKDLLQEKGAFVPSEAANLMSQVLDALAHAHAQGVIHRDLKPANIMLTKSGTKSHVKILDFGIGTLTSEARRQDFKTLTLTQESLGTPSYSAPEQLRGEPPTLKSDLYVWGLVFIECLTGQPAITGSSLASIFHKQLSQSNVPLPVSVAGHPVANLLRRVLNKNCQDRAASASDVYDDLNLINFSSLVGSHSVQANQHLSQDTDAFLDIDFQETQINSPSAYYTGGTERKQISVLCVNITIRTVYDDIMNGEVIDAFHHDQKSQCVDIAVRYGAFHVGSLGDTLLFYFGYPSVSDNDSRLCARTALEISSNLNQRNVLLKANQGIEVQIRMGMHTGLVTNYSDSVPEGDTPNTAMELARLSKPQQVLCSNASKVLLDNYIEFLPCNVTSIGVHQKTTQLHQLVGERSVEAFGFLRAKQSSYEFVGREQELNRLLTLLDNTSESVSAHVYGEAGIGKSRLIFELRNRAQGFRHYIAQHLPEHKYNALHPVLSLISYKYSLDSLSPKQAVEQLRGHLTNDLKTRSGLEPSVALSVLCTWLHLPFEPDTSQSYTSESDTSEPAKTLASLSPEAQKDVLFEVLTELLIDSSEETDNSAALFIFEDMHWADPTSIEFLSYILQHPLFKSSRSILITTSRHEIPETLKVLYDLDLPVLGLDEEKTNRFIRALFDQRNVSPAVLDIVASRTDGIPLFVEELVNMLRSKKLVQHLNGVVDFVAPDKIKEVPETLLESLQQKLDSLVSSKDTAQLAATIGREFDHALLVAASPKSEEEVQTDLNELIACDLVVRLRQVNGDTYMFKHALVRDAAYEAMGNKSRILSHSLIAKTLEGHSEEVPNYGRDTLARHFAGAENYLKAVDYGLKVVETFSQIGSNVEALNFGAELETWISQIDDSELSDLNRLKFYHLAVPIALAVYSYTSEIALAWNQSIKRILDDSDHNNLWDSETALCESLKARSDFLDFLSLHHSSQYQEAQLLGERLLASYESDHCHHDYLIPVLCFLSQNYQLQGDFDKSIVSFERTIRLYEENTYPVFMESDNDFKPYCLGMLSLSYLHIGELDKAIETAKQATDLSIVDKYPVSCVASHIFYALCLSFKGEDELVIRVCQDYYQYFYDESNPTFYTVYIDILLETAKGNLEKAKALVIDLCKSDYDFATGWYIHFIAKKLLNIGEIDEATSLMELSLEKSTTNGEVGALPIVKNTLALALYKKNNEATQRILSLLNTSLELAIEQKAYLFVQESKALLDLMTEVVE</sequence>
<dbReference type="PANTHER" id="PTHR16305">
    <property type="entry name" value="TESTICULAR SOLUBLE ADENYLYL CYCLASE"/>
    <property type="match status" value="1"/>
</dbReference>
<reference evidence="9" key="1">
    <citation type="journal article" date="2019" name="Int. J. Syst. Evol. Microbiol.">
        <title>The Global Catalogue of Microorganisms (GCM) 10K type strain sequencing project: providing services to taxonomists for standard genome sequencing and annotation.</title>
        <authorList>
            <consortium name="The Broad Institute Genomics Platform"/>
            <consortium name="The Broad Institute Genome Sequencing Center for Infectious Disease"/>
            <person name="Wu L."/>
            <person name="Ma J."/>
        </authorList>
    </citation>
    <scope>NUCLEOTIDE SEQUENCE [LARGE SCALE GENOMIC DNA]</scope>
    <source>
        <strain evidence="9">KCTC 52438</strain>
    </source>
</reference>
<dbReference type="Pfam" id="PF00069">
    <property type="entry name" value="Pkinase"/>
    <property type="match status" value="1"/>
</dbReference>
<dbReference type="GO" id="GO:0016301">
    <property type="term" value="F:kinase activity"/>
    <property type="evidence" value="ECO:0007669"/>
    <property type="project" value="UniProtKB-KW"/>
</dbReference>
<evidence type="ECO:0000256" key="3">
    <source>
        <dbReference type="ARBA" id="ARBA00022840"/>
    </source>
</evidence>
<organism evidence="8 9">
    <name type="scientific">Litoribrevibacter euphylliae</name>
    <dbReference type="NCBI Taxonomy" id="1834034"/>
    <lineage>
        <taxon>Bacteria</taxon>
        <taxon>Pseudomonadati</taxon>
        <taxon>Pseudomonadota</taxon>
        <taxon>Gammaproteobacteria</taxon>
        <taxon>Oceanospirillales</taxon>
        <taxon>Oceanospirillaceae</taxon>
        <taxon>Litoribrevibacter</taxon>
    </lineage>
</organism>
<dbReference type="SUPFAM" id="SSF48452">
    <property type="entry name" value="TPR-like"/>
    <property type="match status" value="1"/>
</dbReference>
<dbReference type="InterPro" id="IPR011990">
    <property type="entry name" value="TPR-like_helical_dom_sf"/>
</dbReference>
<evidence type="ECO:0000256" key="4">
    <source>
        <dbReference type="PROSITE-ProRule" id="PRU10141"/>
    </source>
</evidence>
<evidence type="ECO:0000313" key="9">
    <source>
        <dbReference type="Proteomes" id="UP001595476"/>
    </source>
</evidence>